<keyword evidence="3" id="KW-1185">Reference proteome</keyword>
<evidence type="ECO:0000313" key="2">
    <source>
        <dbReference type="EMBL" id="AUH65143.1"/>
    </source>
</evidence>
<dbReference type="SUPFAM" id="SSF52540">
    <property type="entry name" value="P-loop containing nucleoside triphosphate hydrolases"/>
    <property type="match status" value="1"/>
</dbReference>
<dbReference type="InterPro" id="IPR027417">
    <property type="entry name" value="P-loop_NTPase"/>
</dbReference>
<organism evidence="2 3">
    <name type="scientific">Paracoccus zhejiangensis</name>
    <dbReference type="NCBI Taxonomy" id="1077935"/>
    <lineage>
        <taxon>Bacteria</taxon>
        <taxon>Pseudomonadati</taxon>
        <taxon>Pseudomonadota</taxon>
        <taxon>Alphaproteobacteria</taxon>
        <taxon>Rhodobacterales</taxon>
        <taxon>Paracoccaceae</taxon>
        <taxon>Paracoccus</taxon>
    </lineage>
</organism>
<sequence length="983" mass="106038">MAGEFPPGLYALPPGVDFAGEFVAGFLQRMAGQPPEAMARATIYANSGRTLTALTEAFDAAGPLLLPRLRIVTDLGAGPAASHGPLAAPLARRLQLGRLVAHLLDQRPDLGAGHSIPDLAQSLSELMTEMQTEGCGPEALGQIDAGEHAKHWQNALDFLQIAAGFYLAAPPQDRPARQRMAAEGFVRHWAEGLDLPDGPVIVAGSTGSHGATRLFMQAVAALPNGAVVLPGFDFDQPQAIWDGLDAHAEDHPQARFAPLIRAAGYPQRWTDMPAPAPARNALLSLALRPAPVTDQWIADGPALGDLTPATADLTLIEAETPGQEAEAIALILRKAVEDEQPMTLISADGGLVRRVAAALDRWQIVPDNSAGQPLSLTASGLFLRQVAQLFGQPLTIDALLALLKHPVTGTGSETLGRNDQLRLTRDLELKLRREGPVFPGGEALRNWGAKGDETRKLWADWLAAMLDRIEPLARDRAPRPLVDRVRDHLDLARALAAGPGGDDEVSVLWAKDPGGKARALMLHLLDHAAAGPPMRPGDFADLLFSEMHAQAVRVDLIYHPLVRFRGPREARTHAHGAVILAGLNEGGWPQSLSPDPWLSRQMRLDAGLTLPERRIGLAAHDFQQGMGAESVILTRARRDDTAETIPSRWLNRLTNLLDGLPDQGGKDALRAMRQRGQHWLDLTTALARPETRETPAPRPAPIPPAPALSELSATDVSRLIRDPYAIYAKRVLGLASLDPLRPEPDALLRGTVLHSIVQKLLESRPTADTAPEELRARLLEIAATVLEAEVPWPSARAFWLARITGIADQLVTDELARLAQGEPKVIERKREMTVADTGLKLTAKPDRIDLLQDGRAMVYDYKSGAPPSQKDILASEKQLLLEAVMATDGSFDQIGPVEVAGISYIQLGGDGKTHARSLPDDLKGEFWDHFVALIRAYLSGEVGFAAQRAGDPGRFGGDYDHLARLGEWDLSDAARPEKVGEDG</sequence>
<evidence type="ECO:0000259" key="1">
    <source>
        <dbReference type="Pfam" id="PF12705"/>
    </source>
</evidence>
<dbReference type="OrthoDB" id="9780606at2"/>
<dbReference type="EMBL" id="CP025430">
    <property type="protein sequence ID" value="AUH65143.1"/>
    <property type="molecule type" value="Genomic_DNA"/>
</dbReference>
<dbReference type="InterPro" id="IPR038726">
    <property type="entry name" value="PDDEXK_AddAB-type"/>
</dbReference>
<name>A0A2H5F0T4_9RHOB</name>
<protein>
    <submittedName>
        <fullName evidence="2">Double-strand break repair protein AddB</fullName>
    </submittedName>
</protein>
<evidence type="ECO:0000313" key="3">
    <source>
        <dbReference type="Proteomes" id="UP000234530"/>
    </source>
</evidence>
<dbReference type="Pfam" id="PF12705">
    <property type="entry name" value="PDDEXK_1"/>
    <property type="match status" value="1"/>
</dbReference>
<feature type="domain" description="PD-(D/E)XK endonuclease-like" evidence="1">
    <location>
        <begin position="711"/>
        <end position="942"/>
    </location>
</feature>
<dbReference type="Proteomes" id="UP000234530">
    <property type="component" value="Chromosome"/>
</dbReference>
<proteinExistence type="predicted"/>
<reference evidence="2 3" key="1">
    <citation type="journal article" date="2013" name="Antonie Van Leeuwenhoek">
        <title>Paracoccus zhejiangensis sp. nov., isolated from activated sludge in wastewater-treatment system.</title>
        <authorList>
            <person name="Wu Z.G."/>
            <person name="Zhang D.F."/>
            <person name="Liu Y.L."/>
            <person name="Wang F."/>
            <person name="Jiang X."/>
            <person name="Li C."/>
            <person name="Li S.P."/>
            <person name="Hong Q."/>
            <person name="Li W.J."/>
        </authorList>
    </citation>
    <scope>NUCLEOTIDE SEQUENCE [LARGE SCALE GENOMIC DNA]</scope>
    <source>
        <strain evidence="2 3">J6</strain>
    </source>
</reference>
<accession>A0A2H5F0T4</accession>
<dbReference type="Gene3D" id="3.90.320.10">
    <property type="match status" value="1"/>
</dbReference>
<dbReference type="AlphaFoldDB" id="A0A2H5F0T4"/>
<dbReference type="InterPro" id="IPR014153">
    <property type="entry name" value="Ds_break_AddB"/>
</dbReference>
<dbReference type="InterPro" id="IPR011604">
    <property type="entry name" value="PDDEXK-like_dom_sf"/>
</dbReference>
<gene>
    <name evidence="2" type="primary">addB</name>
    <name evidence="2" type="ORF">CX676_13965</name>
</gene>
<dbReference type="RefSeq" id="WP_101753170.1">
    <property type="nucleotide sequence ID" value="NZ_CP025430.1"/>
</dbReference>
<dbReference type="NCBIfam" id="TIGR02786">
    <property type="entry name" value="addB_alphas"/>
    <property type="match status" value="1"/>
</dbReference>
<dbReference type="KEGG" id="pzh:CX676_13965"/>